<sequence length="229" mass="26387">MRIAVLTLGFEVLDNRPDWPVLSISVDGKNPFAHVSNEWRGFDPGEILGRDSPLVPDDAGHRVAVYRCSCGEAGCGVIAPYVVPSPDRTRISWVDFRDYTGVFMRPLSPSATNYEGRPWELPDIHFDREQYLAEVRRITSDRSWETPRRQTARLLEELLRPLELVPHLQWVSPDWREDGITLSFDRHNRQQLLRLNSTETDPTRAANDMAQQLLSTAPENWPHTFPYDH</sequence>
<dbReference type="RefSeq" id="WP_131337215.1">
    <property type="nucleotide sequence ID" value="NZ_SJJZ01000001.1"/>
</dbReference>
<name>A0A4R0HMM2_9ACTN</name>
<dbReference type="Proteomes" id="UP000292346">
    <property type="component" value="Unassembled WGS sequence"/>
</dbReference>
<reference evidence="1 2" key="1">
    <citation type="submission" date="2019-02" db="EMBL/GenBank/DDBJ databases">
        <title>Kribbella capetownensis sp. nov. and Kribbella speibonae sp. nov., isolated from soil.</title>
        <authorList>
            <person name="Curtis S.M."/>
            <person name="Norton I."/>
            <person name="Everest G.J."/>
            <person name="Meyers P.R."/>
        </authorList>
    </citation>
    <scope>NUCLEOTIDE SEQUENCE [LARGE SCALE GENOMIC DNA]</scope>
    <source>
        <strain evidence="1 2">KCTC 29219</strain>
    </source>
</reference>
<accession>A0A4R0HMM2</accession>
<proteinExistence type="predicted"/>
<comment type="caution">
    <text evidence="1">The sequence shown here is derived from an EMBL/GenBank/DDBJ whole genome shotgun (WGS) entry which is preliminary data.</text>
</comment>
<evidence type="ECO:0000313" key="1">
    <source>
        <dbReference type="EMBL" id="TCC12021.1"/>
    </source>
</evidence>
<gene>
    <name evidence="1" type="ORF">E0H45_12565</name>
</gene>
<dbReference type="OrthoDB" id="3369278at2"/>
<dbReference type="EMBL" id="SJJZ01000001">
    <property type="protein sequence ID" value="TCC12021.1"/>
    <property type="molecule type" value="Genomic_DNA"/>
</dbReference>
<keyword evidence="2" id="KW-1185">Reference proteome</keyword>
<protein>
    <submittedName>
        <fullName evidence="1">Uncharacterized protein</fullName>
    </submittedName>
</protein>
<evidence type="ECO:0000313" key="2">
    <source>
        <dbReference type="Proteomes" id="UP000292346"/>
    </source>
</evidence>
<dbReference type="AlphaFoldDB" id="A0A4R0HMM2"/>
<organism evidence="1 2">
    <name type="scientific">Kribbella soli</name>
    <dbReference type="NCBI Taxonomy" id="1124743"/>
    <lineage>
        <taxon>Bacteria</taxon>
        <taxon>Bacillati</taxon>
        <taxon>Actinomycetota</taxon>
        <taxon>Actinomycetes</taxon>
        <taxon>Propionibacteriales</taxon>
        <taxon>Kribbellaceae</taxon>
        <taxon>Kribbella</taxon>
    </lineage>
</organism>